<sequence length="18" mass="2099">MSTFLAFLLMPLSRNTQQ</sequence>
<reference evidence="1" key="2">
    <citation type="journal article" date="2015" name="Fish Shellfish Immunol.">
        <title>Early steps in the European eel (Anguilla anguilla)-Vibrio vulnificus interaction in the gills: Role of the RtxA13 toxin.</title>
        <authorList>
            <person name="Callol A."/>
            <person name="Pajuelo D."/>
            <person name="Ebbesson L."/>
            <person name="Teles M."/>
            <person name="MacKenzie S."/>
            <person name="Amaro C."/>
        </authorList>
    </citation>
    <scope>NUCLEOTIDE SEQUENCE</scope>
</reference>
<protein>
    <submittedName>
        <fullName evidence="1">Uncharacterized protein</fullName>
    </submittedName>
</protein>
<accession>A0A0E9XTF4</accession>
<evidence type="ECO:0000313" key="1">
    <source>
        <dbReference type="EMBL" id="JAI04949.1"/>
    </source>
</evidence>
<reference evidence="1" key="1">
    <citation type="submission" date="2014-11" db="EMBL/GenBank/DDBJ databases">
        <authorList>
            <person name="Amaro Gonzalez C."/>
        </authorList>
    </citation>
    <scope>NUCLEOTIDE SEQUENCE</scope>
</reference>
<organism evidence="1">
    <name type="scientific">Anguilla anguilla</name>
    <name type="common">European freshwater eel</name>
    <name type="synonym">Muraena anguilla</name>
    <dbReference type="NCBI Taxonomy" id="7936"/>
    <lineage>
        <taxon>Eukaryota</taxon>
        <taxon>Metazoa</taxon>
        <taxon>Chordata</taxon>
        <taxon>Craniata</taxon>
        <taxon>Vertebrata</taxon>
        <taxon>Euteleostomi</taxon>
        <taxon>Actinopterygii</taxon>
        <taxon>Neopterygii</taxon>
        <taxon>Teleostei</taxon>
        <taxon>Anguilliformes</taxon>
        <taxon>Anguillidae</taxon>
        <taxon>Anguilla</taxon>
    </lineage>
</organism>
<name>A0A0E9XTF4_ANGAN</name>
<dbReference type="AlphaFoldDB" id="A0A0E9XTF4"/>
<dbReference type="EMBL" id="GBXM01003629">
    <property type="protein sequence ID" value="JAI04949.1"/>
    <property type="molecule type" value="Transcribed_RNA"/>
</dbReference>
<proteinExistence type="predicted"/>